<name>A0A1G8GB15_9CLOT</name>
<dbReference type="AlphaFoldDB" id="A0A1G8GB15"/>
<dbReference type="EMBL" id="FNDZ01000001">
    <property type="protein sequence ID" value="SDH91480.1"/>
    <property type="molecule type" value="Genomic_DNA"/>
</dbReference>
<dbReference type="Pfam" id="PF05193">
    <property type="entry name" value="Peptidase_M16_C"/>
    <property type="match status" value="1"/>
</dbReference>
<dbReference type="Pfam" id="PF00675">
    <property type="entry name" value="Peptidase_M16"/>
    <property type="match status" value="1"/>
</dbReference>
<organism evidence="3 4">
    <name type="scientific">Proteiniclasticum ruminis</name>
    <dbReference type="NCBI Taxonomy" id="398199"/>
    <lineage>
        <taxon>Bacteria</taxon>
        <taxon>Bacillati</taxon>
        <taxon>Bacillota</taxon>
        <taxon>Clostridia</taxon>
        <taxon>Eubacteriales</taxon>
        <taxon>Clostridiaceae</taxon>
        <taxon>Proteiniclasticum</taxon>
    </lineage>
</organism>
<dbReference type="NCBIfam" id="NF047421">
    <property type="entry name" value="YfmH_fam"/>
    <property type="match status" value="1"/>
</dbReference>
<sequence>MNYKELKFIDEKIYETEINGLRVFYIPKKGFTKSYAILTSDFGSKDVEFSVDGGETFKKYPEGIAHFLEHKMFEMPGGLNVFNRFTEQGASVNAFTNNHQTSYYFSTTNHFMENLSLLLEMVFTPHLTDENVEKEKGIIAEEIKMYDDHPGFRGYIEALKSMYFRHPVREDIAGTVESIYKLTAQDLIECYEAFYHPENMILVLVGDIPMEEAVLLLEKKVHRGEKLHLVKKTYMEPQNVNKTASILSMGLQVPNYIYGVKVLPESPNLMKESLTGTVMMKLVFGSTSVFYEDMLKEGVFNDSFSSEFNLANDHGEIFIGGESKEPQKVLDTIERYINKVLMDEAFFEGQQEAVERIKKSMTGSFVNVFNSVDRIGVTTTGMLLHGEDLFSYVDTLREISTSDVKSAFQKVFRKDNAVQIIIS</sequence>
<evidence type="ECO:0000313" key="4">
    <source>
        <dbReference type="Proteomes" id="UP000183255"/>
    </source>
</evidence>
<dbReference type="InterPro" id="IPR007863">
    <property type="entry name" value="Peptidase_M16_C"/>
</dbReference>
<dbReference type="PANTHER" id="PTHR11851">
    <property type="entry name" value="METALLOPROTEASE"/>
    <property type="match status" value="1"/>
</dbReference>
<dbReference type="Proteomes" id="UP000183255">
    <property type="component" value="Unassembled WGS sequence"/>
</dbReference>
<evidence type="ECO:0000259" key="1">
    <source>
        <dbReference type="Pfam" id="PF00675"/>
    </source>
</evidence>
<protein>
    <submittedName>
        <fullName evidence="3">Predicted Zn-dependent peptidase</fullName>
    </submittedName>
</protein>
<dbReference type="RefSeq" id="WP_031572925.1">
    <property type="nucleotide sequence ID" value="NZ_FNDZ01000001.1"/>
</dbReference>
<reference evidence="3 4" key="1">
    <citation type="submission" date="2016-10" db="EMBL/GenBank/DDBJ databases">
        <authorList>
            <person name="de Groot N.N."/>
        </authorList>
    </citation>
    <scope>NUCLEOTIDE SEQUENCE [LARGE SCALE GENOMIC DNA]</scope>
    <source>
        <strain evidence="3 4">CGMCC 1.5058</strain>
    </source>
</reference>
<dbReference type="Gene3D" id="3.30.830.10">
    <property type="entry name" value="Metalloenzyme, LuxS/M16 peptidase-like"/>
    <property type="match status" value="2"/>
</dbReference>
<dbReference type="GO" id="GO:0046872">
    <property type="term" value="F:metal ion binding"/>
    <property type="evidence" value="ECO:0007669"/>
    <property type="project" value="InterPro"/>
</dbReference>
<dbReference type="InterPro" id="IPR011765">
    <property type="entry name" value="Pept_M16_N"/>
</dbReference>
<evidence type="ECO:0000259" key="2">
    <source>
        <dbReference type="Pfam" id="PF05193"/>
    </source>
</evidence>
<dbReference type="InterPro" id="IPR011249">
    <property type="entry name" value="Metalloenz_LuxS/M16"/>
</dbReference>
<gene>
    <name evidence="3" type="ORF">SAMN05421804_101197</name>
</gene>
<dbReference type="InterPro" id="IPR050361">
    <property type="entry name" value="MPP/UQCRC_Complex"/>
</dbReference>
<accession>A0A1G8GB15</accession>
<evidence type="ECO:0000313" key="3">
    <source>
        <dbReference type="EMBL" id="SDH91480.1"/>
    </source>
</evidence>
<dbReference type="PANTHER" id="PTHR11851:SF134">
    <property type="entry name" value="ZINC-DEPENDENT PROTEASE"/>
    <property type="match status" value="1"/>
</dbReference>
<dbReference type="SUPFAM" id="SSF63411">
    <property type="entry name" value="LuxS/MPP-like metallohydrolase"/>
    <property type="match status" value="2"/>
</dbReference>
<feature type="domain" description="Peptidase M16 C-terminal" evidence="2">
    <location>
        <begin position="181"/>
        <end position="356"/>
    </location>
</feature>
<proteinExistence type="predicted"/>
<feature type="domain" description="Peptidase M16 N-terminal" evidence="1">
    <location>
        <begin position="59"/>
        <end position="174"/>
    </location>
</feature>